<dbReference type="AlphaFoldDB" id="A0A494TEP9"/>
<evidence type="ECO:0000259" key="2">
    <source>
        <dbReference type="Pfam" id="PF12890"/>
    </source>
</evidence>
<dbReference type="PANTHER" id="PTHR43668:SF2">
    <property type="entry name" value="ALLANTOINASE"/>
    <property type="match status" value="1"/>
</dbReference>
<protein>
    <submittedName>
        <fullName evidence="3">Dihydroorotase</fullName>
    </submittedName>
</protein>
<dbReference type="EMBL" id="CP032829">
    <property type="protein sequence ID" value="AYJ87760.1"/>
    <property type="molecule type" value="Genomic_DNA"/>
</dbReference>
<dbReference type="InterPro" id="IPR050138">
    <property type="entry name" value="DHOase/Allantoinase_Hydrolase"/>
</dbReference>
<dbReference type="InterPro" id="IPR004722">
    <property type="entry name" value="DHOase"/>
</dbReference>
<reference evidence="3 4" key="1">
    <citation type="submission" date="2018-09" db="EMBL/GenBank/DDBJ databases">
        <title>Sphingomonas peninsula sp. nov., isolated from fildes peninsula, Antarctic soil.</title>
        <authorList>
            <person name="Yingchao G."/>
        </authorList>
    </citation>
    <scope>NUCLEOTIDE SEQUENCE [LARGE SCALE GENOMIC DNA]</scope>
    <source>
        <strain evidence="3 4">YZ-8</strain>
    </source>
</reference>
<dbReference type="GO" id="GO:0004038">
    <property type="term" value="F:allantoinase activity"/>
    <property type="evidence" value="ECO:0007669"/>
    <property type="project" value="TreeGrafter"/>
</dbReference>
<dbReference type="CDD" id="cd01317">
    <property type="entry name" value="DHOase_IIa"/>
    <property type="match status" value="1"/>
</dbReference>
<gene>
    <name evidence="3" type="ORF">D3Y57_19820</name>
</gene>
<dbReference type="PANTHER" id="PTHR43668">
    <property type="entry name" value="ALLANTOINASE"/>
    <property type="match status" value="1"/>
</dbReference>
<dbReference type="SUPFAM" id="SSF51556">
    <property type="entry name" value="Metallo-dependent hydrolases"/>
    <property type="match status" value="1"/>
</dbReference>
<evidence type="ECO:0000313" key="4">
    <source>
        <dbReference type="Proteomes" id="UP000276254"/>
    </source>
</evidence>
<keyword evidence="1" id="KW-0665">Pyrimidine biosynthesis</keyword>
<organism evidence="3 4">
    <name type="scientific">Sphingomonas paeninsulae</name>
    <dbReference type="NCBI Taxonomy" id="2319844"/>
    <lineage>
        <taxon>Bacteria</taxon>
        <taxon>Pseudomonadati</taxon>
        <taxon>Pseudomonadota</taxon>
        <taxon>Alphaproteobacteria</taxon>
        <taxon>Sphingomonadales</taxon>
        <taxon>Sphingomonadaceae</taxon>
        <taxon>Sphingomonas</taxon>
    </lineage>
</organism>
<proteinExistence type="predicted"/>
<dbReference type="Gene3D" id="3.20.20.140">
    <property type="entry name" value="Metal-dependent hydrolases"/>
    <property type="match status" value="1"/>
</dbReference>
<dbReference type="GO" id="GO:0006221">
    <property type="term" value="P:pyrimidine nucleotide biosynthetic process"/>
    <property type="evidence" value="ECO:0007669"/>
    <property type="project" value="UniProtKB-KW"/>
</dbReference>
<dbReference type="Pfam" id="PF12890">
    <property type="entry name" value="DHOase"/>
    <property type="match status" value="1"/>
</dbReference>
<dbReference type="SUPFAM" id="SSF51338">
    <property type="entry name" value="Composite domain of metallo-dependent hydrolases"/>
    <property type="match status" value="1"/>
</dbReference>
<dbReference type="GO" id="GO:0046872">
    <property type="term" value="F:metal ion binding"/>
    <property type="evidence" value="ECO:0007669"/>
    <property type="project" value="InterPro"/>
</dbReference>
<dbReference type="OrthoDB" id="9775759at2"/>
<dbReference type="GO" id="GO:0005737">
    <property type="term" value="C:cytoplasm"/>
    <property type="evidence" value="ECO:0007669"/>
    <property type="project" value="TreeGrafter"/>
</dbReference>
<keyword evidence="4" id="KW-1185">Reference proteome</keyword>
<dbReference type="InterPro" id="IPR032466">
    <property type="entry name" value="Metal_Hydrolase"/>
</dbReference>
<accession>A0A494TEP9</accession>
<name>A0A494TEP9_SPHPE</name>
<sequence>MTSIAITGGTLVDASGERFGDLLITGDRIAAIGSFEIPATAEIIDATGLNVAPGLVDLGVFAVERAACATGGITRIALMPDQSPPLDDSGLVQRAALAAKPYLWVHPLAAATRDLAGIELAELAMMQKSGAKAVATGRTWIADSGTMRRVLSYAGSLGMTVIVHAEDGGLTGNAVATAGETATRHGFTAAPAIAEAMAIARDILLAEETGAAIHFRQVTTAAGFERIKRAKSRGAKVTCGVTPAHLLLSDIAVSDFRTFARLSPPLRSEDDRQATSTALADGTIDVLCSGHDPRGPEAKRLPFADAEPGMAGAETLLTLGLGLVRDELITLPRLMALLSDAPSRILGVDAGHLETGAPADLCLFDLNAPWQIRGSKFKSFAGNTPFDGLPVQGRAVRTIKGGRTIS</sequence>
<dbReference type="KEGG" id="spha:D3Y57_19820"/>
<dbReference type="NCBIfam" id="TIGR00857">
    <property type="entry name" value="pyrC_multi"/>
    <property type="match status" value="1"/>
</dbReference>
<dbReference type="RefSeq" id="WP_121155460.1">
    <property type="nucleotide sequence ID" value="NZ_CP032829.1"/>
</dbReference>
<dbReference type="GO" id="GO:0004151">
    <property type="term" value="F:dihydroorotase activity"/>
    <property type="evidence" value="ECO:0007669"/>
    <property type="project" value="InterPro"/>
</dbReference>
<dbReference type="InterPro" id="IPR011059">
    <property type="entry name" value="Metal-dep_hydrolase_composite"/>
</dbReference>
<dbReference type="InterPro" id="IPR024403">
    <property type="entry name" value="DHOase_cat"/>
</dbReference>
<evidence type="ECO:0000256" key="1">
    <source>
        <dbReference type="ARBA" id="ARBA00022975"/>
    </source>
</evidence>
<feature type="domain" description="Dihydroorotase catalytic" evidence="2">
    <location>
        <begin position="66"/>
        <end position="219"/>
    </location>
</feature>
<dbReference type="Proteomes" id="UP000276254">
    <property type="component" value="Chromosome"/>
</dbReference>
<evidence type="ECO:0000313" key="3">
    <source>
        <dbReference type="EMBL" id="AYJ87760.1"/>
    </source>
</evidence>
<dbReference type="GO" id="GO:0006145">
    <property type="term" value="P:purine nucleobase catabolic process"/>
    <property type="evidence" value="ECO:0007669"/>
    <property type="project" value="TreeGrafter"/>
</dbReference>